<proteinExistence type="inferred from homology"/>
<feature type="modified residue" description="N6-(pyridoxal phosphate)lysine" evidence="14">
    <location>
        <position position="251"/>
    </location>
</feature>
<dbReference type="GO" id="GO:0006559">
    <property type="term" value="P:L-phenylalanine catabolic process"/>
    <property type="evidence" value="ECO:0007669"/>
    <property type="project" value="UniProtKB-UniRule"/>
</dbReference>
<dbReference type="InterPro" id="IPR005957">
    <property type="entry name" value="Tyrosine_aminoTrfase"/>
</dbReference>
<dbReference type="Gene3D" id="3.90.1150.10">
    <property type="entry name" value="Aspartate Aminotransferase, domain 1"/>
    <property type="match status" value="1"/>
</dbReference>
<comment type="pathway">
    <text evidence="2 13">Amino-acid degradation; L-phenylalanine degradation; acetoacetate and fumarate from L-phenylalanine: step 2/6.</text>
</comment>
<evidence type="ECO:0000259" key="15">
    <source>
        <dbReference type="Pfam" id="PF00155"/>
    </source>
</evidence>
<dbReference type="AlphaFoldDB" id="A0AA88XK00"/>
<dbReference type="InterPro" id="IPR004839">
    <property type="entry name" value="Aminotransferase_I/II_large"/>
</dbReference>
<dbReference type="GO" id="GO:0030170">
    <property type="term" value="F:pyridoxal phosphate binding"/>
    <property type="evidence" value="ECO:0007669"/>
    <property type="project" value="InterPro"/>
</dbReference>
<dbReference type="Gene3D" id="3.40.640.10">
    <property type="entry name" value="Type I PLP-dependent aspartate aminotransferase-like (Major domain)"/>
    <property type="match status" value="1"/>
</dbReference>
<dbReference type="SUPFAM" id="SSF53383">
    <property type="entry name" value="PLP-dependent transferases"/>
    <property type="match status" value="1"/>
</dbReference>
<comment type="catalytic activity">
    <reaction evidence="12 13">
        <text>L-tyrosine + 2-oxoglutarate = 3-(4-hydroxyphenyl)pyruvate + L-glutamate</text>
        <dbReference type="Rhea" id="RHEA:15093"/>
        <dbReference type="ChEBI" id="CHEBI:16810"/>
        <dbReference type="ChEBI" id="CHEBI:29985"/>
        <dbReference type="ChEBI" id="CHEBI:36242"/>
        <dbReference type="ChEBI" id="CHEBI:58315"/>
        <dbReference type="EC" id="2.6.1.5"/>
    </reaction>
</comment>
<dbReference type="InterPro" id="IPR005958">
    <property type="entry name" value="TyrNic_aminoTrfase"/>
</dbReference>
<gene>
    <name evidence="16" type="ORF">FSP39_022197</name>
</gene>
<dbReference type="Proteomes" id="UP001186944">
    <property type="component" value="Unassembled WGS sequence"/>
</dbReference>
<keyword evidence="7" id="KW-0032">Aminotransferase</keyword>
<evidence type="ECO:0000256" key="9">
    <source>
        <dbReference type="ARBA" id="ARBA00022878"/>
    </source>
</evidence>
<evidence type="ECO:0000256" key="7">
    <source>
        <dbReference type="ARBA" id="ARBA00022576"/>
    </source>
</evidence>
<comment type="subunit">
    <text evidence="4 13">Homodimer.</text>
</comment>
<dbReference type="CDD" id="cd00609">
    <property type="entry name" value="AAT_like"/>
    <property type="match status" value="1"/>
</dbReference>
<dbReference type="PRINTS" id="PR00753">
    <property type="entry name" value="ACCSYNTHASE"/>
</dbReference>
<dbReference type="EC" id="2.6.1.5" evidence="5 13"/>
<comment type="similarity">
    <text evidence="3 13">Belongs to the class-I pyridoxal-phosphate-dependent aminotransferase family.</text>
</comment>
<evidence type="ECO:0000256" key="11">
    <source>
        <dbReference type="ARBA" id="ARBA00023232"/>
    </source>
</evidence>
<evidence type="ECO:0000256" key="6">
    <source>
        <dbReference type="ARBA" id="ARBA00015959"/>
    </source>
</evidence>
<reference evidence="16" key="1">
    <citation type="submission" date="2019-08" db="EMBL/GenBank/DDBJ databases">
        <title>The improved chromosome-level genome for the pearl oyster Pinctada fucata martensii using PacBio sequencing and Hi-C.</title>
        <authorList>
            <person name="Zheng Z."/>
        </authorList>
    </citation>
    <scope>NUCLEOTIDE SEQUENCE</scope>
    <source>
        <strain evidence="16">ZZ-2019</strain>
        <tissue evidence="16">Adductor muscle</tissue>
    </source>
</reference>
<evidence type="ECO:0000256" key="8">
    <source>
        <dbReference type="ARBA" id="ARBA00022679"/>
    </source>
</evidence>
<dbReference type="PANTHER" id="PTHR45744:SF2">
    <property type="entry name" value="TYROSINE AMINOTRANSFERASE"/>
    <property type="match status" value="1"/>
</dbReference>
<evidence type="ECO:0000256" key="5">
    <source>
        <dbReference type="ARBA" id="ARBA00012749"/>
    </source>
</evidence>
<evidence type="ECO:0000256" key="2">
    <source>
        <dbReference type="ARBA" id="ARBA00005203"/>
    </source>
</evidence>
<evidence type="ECO:0000313" key="17">
    <source>
        <dbReference type="Proteomes" id="UP001186944"/>
    </source>
</evidence>
<dbReference type="PIRSF" id="PIRSF000517">
    <property type="entry name" value="Tyr_transaminase"/>
    <property type="match status" value="1"/>
</dbReference>
<evidence type="ECO:0000256" key="1">
    <source>
        <dbReference type="ARBA" id="ARBA00001933"/>
    </source>
</evidence>
<protein>
    <recommendedName>
        <fullName evidence="6 13">Tyrosine aminotransferase</fullName>
        <shortName evidence="13">TAT</shortName>
        <ecNumber evidence="5 13">2.6.1.5</ecNumber>
    </recommendedName>
</protein>
<dbReference type="EMBL" id="VSWD01000012">
    <property type="protein sequence ID" value="KAK3086702.1"/>
    <property type="molecule type" value="Genomic_DNA"/>
</dbReference>
<dbReference type="GO" id="GO:0006572">
    <property type="term" value="P:L-tyrosine catabolic process"/>
    <property type="evidence" value="ECO:0007669"/>
    <property type="project" value="UniProtKB-KW"/>
</dbReference>
<evidence type="ECO:0000256" key="3">
    <source>
        <dbReference type="ARBA" id="ARBA00007441"/>
    </source>
</evidence>
<keyword evidence="10 13" id="KW-0663">Pyridoxal phosphate</keyword>
<keyword evidence="11" id="KW-0585">Phenylalanine catabolism</keyword>
<evidence type="ECO:0000256" key="10">
    <source>
        <dbReference type="ARBA" id="ARBA00022898"/>
    </source>
</evidence>
<dbReference type="InterPro" id="IPR015421">
    <property type="entry name" value="PyrdxlP-dep_Trfase_major"/>
</dbReference>
<dbReference type="InterPro" id="IPR015422">
    <property type="entry name" value="PyrdxlP-dep_Trfase_small"/>
</dbReference>
<dbReference type="FunFam" id="3.40.640.10:FF:000048">
    <property type="entry name" value="tyrosine aminotransferase"/>
    <property type="match status" value="1"/>
</dbReference>
<organism evidence="16 17">
    <name type="scientific">Pinctada imbricata</name>
    <name type="common">Atlantic pearl-oyster</name>
    <name type="synonym">Pinctada martensii</name>
    <dbReference type="NCBI Taxonomy" id="66713"/>
    <lineage>
        <taxon>Eukaryota</taxon>
        <taxon>Metazoa</taxon>
        <taxon>Spiralia</taxon>
        <taxon>Lophotrochozoa</taxon>
        <taxon>Mollusca</taxon>
        <taxon>Bivalvia</taxon>
        <taxon>Autobranchia</taxon>
        <taxon>Pteriomorphia</taxon>
        <taxon>Pterioida</taxon>
        <taxon>Pterioidea</taxon>
        <taxon>Pteriidae</taxon>
        <taxon>Pinctada</taxon>
    </lineage>
</organism>
<keyword evidence="17" id="KW-1185">Reference proteome</keyword>
<dbReference type="PANTHER" id="PTHR45744">
    <property type="entry name" value="TYROSINE AMINOTRANSFERASE"/>
    <property type="match status" value="1"/>
</dbReference>
<comment type="caution">
    <text evidence="16">The sequence shown here is derived from an EMBL/GenBank/DDBJ whole genome shotgun (WGS) entry which is preliminary data.</text>
</comment>
<dbReference type="Pfam" id="PF00155">
    <property type="entry name" value="Aminotran_1_2"/>
    <property type="match status" value="1"/>
</dbReference>
<dbReference type="NCBIfam" id="TIGR01264">
    <property type="entry name" value="tyr_amTase_E"/>
    <property type="match status" value="1"/>
</dbReference>
<evidence type="ECO:0000256" key="12">
    <source>
        <dbReference type="ARBA" id="ARBA00047798"/>
    </source>
</evidence>
<evidence type="ECO:0000313" key="16">
    <source>
        <dbReference type="EMBL" id="KAK3086702.1"/>
    </source>
</evidence>
<sequence>MEPKAKRMRKEWHVPASEMARNTFNPIRSIVDGMKLTPNPEKQMIALSIGDPTVFHNLPIPEDLEDVVIQKIKSRKFNGYNPSIGYEESRQAVAEYTSTETIKYTAKDVILTSGCSMALDLCISVLANRGQNILVPRPGFSIYKTLAESQGIHVKYYDLMPERSWQVDIESLESAIDSNTAAVIINNPSNPCGSVFSRDHLLDILDTASRHKLPIISDEIYEHFVFSGNKYYSLGSLTTDVPILSCSGLTKRFLVPGWRMGWIVITDKNDVMTEVRKGLVSLTQRLLGPTSLVQASLPEILAETPQSFFTDTLGYVEDNANLFYKLISAIPGLRPVKPQGAMYMMIGIDIEKFPGIKDDVDFTEKLVKEQSVFCLPAKCFQYPNYFRIVLTIPKDKVVVACDRMRDFCNDHYMTMVNGHT</sequence>
<dbReference type="PROSITE" id="PS00105">
    <property type="entry name" value="AA_TRANSFER_CLASS_1"/>
    <property type="match status" value="1"/>
</dbReference>
<feature type="domain" description="Aminotransferase class I/classII large" evidence="15">
    <location>
        <begin position="43"/>
        <end position="403"/>
    </location>
</feature>
<dbReference type="NCBIfam" id="TIGR01265">
    <property type="entry name" value="tyr_nico_aTase"/>
    <property type="match status" value="1"/>
</dbReference>
<comment type="function">
    <text evidence="13">Transaminase involved in tyrosine breakdown. Converts tyrosine to p-hydroxyphenylpyruvate.</text>
</comment>
<evidence type="ECO:0000256" key="14">
    <source>
        <dbReference type="PIRSR" id="PIRSR000517-1"/>
    </source>
</evidence>
<evidence type="ECO:0000256" key="4">
    <source>
        <dbReference type="ARBA" id="ARBA00011738"/>
    </source>
</evidence>
<comment type="cofactor">
    <cofactor evidence="1 13 14">
        <name>pyridoxal 5'-phosphate</name>
        <dbReference type="ChEBI" id="CHEBI:597326"/>
    </cofactor>
</comment>
<evidence type="ECO:0000256" key="13">
    <source>
        <dbReference type="PIRNR" id="PIRNR000517"/>
    </source>
</evidence>
<dbReference type="InterPro" id="IPR015424">
    <property type="entry name" value="PyrdxlP-dep_Trfase"/>
</dbReference>
<accession>A0AA88XK00</accession>
<dbReference type="GO" id="GO:0004838">
    <property type="term" value="F:L-tyrosine-2-oxoglutarate transaminase activity"/>
    <property type="evidence" value="ECO:0007669"/>
    <property type="project" value="UniProtKB-UniRule"/>
</dbReference>
<dbReference type="InterPro" id="IPR004838">
    <property type="entry name" value="NHTrfase_class1_PyrdxlP-BS"/>
</dbReference>
<keyword evidence="9" id="KW-0828">Tyrosine catabolism</keyword>
<keyword evidence="8" id="KW-0808">Transferase</keyword>
<name>A0AA88XK00_PINIB</name>